<dbReference type="EMBL" id="DXBR01000063">
    <property type="protein sequence ID" value="HIZ39739.1"/>
    <property type="molecule type" value="Genomic_DNA"/>
</dbReference>
<protein>
    <submittedName>
        <fullName evidence="3">Uncharacterized protein</fullName>
    </submittedName>
</protein>
<feature type="region of interest" description="Disordered" evidence="1">
    <location>
        <begin position="194"/>
        <end position="213"/>
    </location>
</feature>
<reference evidence="3" key="2">
    <citation type="submission" date="2021-04" db="EMBL/GenBank/DDBJ databases">
        <authorList>
            <person name="Gilroy R."/>
        </authorList>
    </citation>
    <scope>NUCLEOTIDE SEQUENCE</scope>
    <source>
        <strain evidence="3">CHK179-28034</strain>
    </source>
</reference>
<feature type="transmembrane region" description="Helical" evidence="2">
    <location>
        <begin position="6"/>
        <end position="27"/>
    </location>
</feature>
<feature type="transmembrane region" description="Helical" evidence="2">
    <location>
        <begin position="136"/>
        <end position="157"/>
    </location>
</feature>
<feature type="transmembrane region" description="Helical" evidence="2">
    <location>
        <begin position="100"/>
        <end position="124"/>
    </location>
</feature>
<evidence type="ECO:0000256" key="1">
    <source>
        <dbReference type="SAM" id="MobiDB-lite"/>
    </source>
</evidence>
<feature type="transmembrane region" description="Helical" evidence="2">
    <location>
        <begin position="75"/>
        <end position="93"/>
    </location>
</feature>
<sequence length="372" mass="41337">MNNRKSTAILLGALTAAIVFLNYYLVIHRIHFWELFYEFSSNINNPRAVLSSAVLIGGLTYIVMAFLRFRNGNMPVIMIVLPLLSIILYRFIFEYNSLGLILPLITMVIQFVLGIVPTLLWVMINWVLRLLPLPSMIHTALSVAIAAVLAVGTAFLFSRKVKYKRKKIIKTKRGKNKHSSTHTEVISEPGQQLYQPVTGHASGTDSSAAEEIGQPAAEQTGSQNLNNIYEKHGYNVSGQINWTGSMQEGSCSIDLSLQSRTAPDHVYRITGNGWESSASLTGVLQVNAAAEAINGTDKYDISGTIQYDETAFARVELHLSDNAQRISYVIKGEISNFSASQPGYRRVHLIFEDLQNQNDFYAEGSYESNGLH</sequence>
<reference evidence="3" key="1">
    <citation type="journal article" date="2021" name="PeerJ">
        <title>Extensive microbial diversity within the chicken gut microbiome revealed by metagenomics and culture.</title>
        <authorList>
            <person name="Gilroy R."/>
            <person name="Ravi A."/>
            <person name="Getino M."/>
            <person name="Pursley I."/>
            <person name="Horton D.L."/>
            <person name="Alikhan N.F."/>
            <person name="Baker D."/>
            <person name="Gharbi K."/>
            <person name="Hall N."/>
            <person name="Watson M."/>
            <person name="Adriaenssens E.M."/>
            <person name="Foster-Nyarko E."/>
            <person name="Jarju S."/>
            <person name="Secka A."/>
            <person name="Antonio M."/>
            <person name="Oren A."/>
            <person name="Chaudhuri R.R."/>
            <person name="La Ragione R."/>
            <person name="Hildebrand F."/>
            <person name="Pallen M.J."/>
        </authorList>
    </citation>
    <scope>NUCLEOTIDE SEQUENCE</scope>
    <source>
        <strain evidence="3">CHK179-28034</strain>
    </source>
</reference>
<name>A0A9D2ELC9_9FIRM</name>
<feature type="transmembrane region" description="Helical" evidence="2">
    <location>
        <begin position="48"/>
        <end position="69"/>
    </location>
</feature>
<proteinExistence type="predicted"/>
<dbReference type="Proteomes" id="UP000824049">
    <property type="component" value="Unassembled WGS sequence"/>
</dbReference>
<keyword evidence="2" id="KW-0812">Transmembrane</keyword>
<organism evidence="3 4">
    <name type="scientific">Candidatus Anaerobutyricum stercoris</name>
    <dbReference type="NCBI Taxonomy" id="2838457"/>
    <lineage>
        <taxon>Bacteria</taxon>
        <taxon>Bacillati</taxon>
        <taxon>Bacillota</taxon>
        <taxon>Clostridia</taxon>
        <taxon>Lachnospirales</taxon>
        <taxon>Lachnospiraceae</taxon>
        <taxon>Anaerobutyricum</taxon>
    </lineage>
</organism>
<comment type="caution">
    <text evidence="3">The sequence shown here is derived from an EMBL/GenBank/DDBJ whole genome shotgun (WGS) entry which is preliminary data.</text>
</comment>
<accession>A0A9D2ELC9</accession>
<evidence type="ECO:0000313" key="4">
    <source>
        <dbReference type="Proteomes" id="UP000824049"/>
    </source>
</evidence>
<dbReference type="AlphaFoldDB" id="A0A9D2ELC9"/>
<evidence type="ECO:0000256" key="2">
    <source>
        <dbReference type="SAM" id="Phobius"/>
    </source>
</evidence>
<feature type="compositionally biased region" description="Polar residues" evidence="1">
    <location>
        <begin position="194"/>
        <end position="207"/>
    </location>
</feature>
<gene>
    <name evidence="3" type="ORF">H9968_07420</name>
</gene>
<keyword evidence="2" id="KW-1133">Transmembrane helix</keyword>
<keyword evidence="2" id="KW-0472">Membrane</keyword>
<evidence type="ECO:0000313" key="3">
    <source>
        <dbReference type="EMBL" id="HIZ39739.1"/>
    </source>
</evidence>